<protein>
    <submittedName>
        <fullName evidence="5">Uncharacterized protein</fullName>
    </submittedName>
</protein>
<proteinExistence type="predicted"/>
<feature type="transmembrane region" description="Helical" evidence="4">
    <location>
        <begin position="75"/>
        <end position="99"/>
    </location>
</feature>
<keyword evidence="3 4" id="KW-1133">Transmembrane helix</keyword>
<sequence>MKPSDVPLMTSLSEWAWDNNDDPLVTPTLCLDSFPFLNGPCFSSLFAKVLGIGIILGACLVKLPILLNILKNKSVAGLSAGATYGEVIMYWNSAFYGILRGNPFTAYGENFAVAIQSLVITLMLWQFQKDPAFTMQQKATATTIFAGYVIFVLNALPEEYYYTLVAANWPALMYSRGSQIIDFARLRHTGTNSVITMSMNLLGSLIRVFTTIKEVGWDLPLLSGYLLSIVLNVVLVSQYFLFKENTEEFLKSLKKKQE</sequence>
<name>A0A6S9F6Q6_9STRA</name>
<dbReference type="PANTHER" id="PTHR12226">
    <property type="entry name" value="MANNOSE-P-DOLICHOL UTILIZATION DEFECT 1 LEC35 -RELATED"/>
    <property type="match status" value="1"/>
</dbReference>
<organism evidence="5">
    <name type="scientific">Ditylum brightwellii</name>
    <dbReference type="NCBI Taxonomy" id="49249"/>
    <lineage>
        <taxon>Eukaryota</taxon>
        <taxon>Sar</taxon>
        <taxon>Stramenopiles</taxon>
        <taxon>Ochrophyta</taxon>
        <taxon>Bacillariophyta</taxon>
        <taxon>Mediophyceae</taxon>
        <taxon>Lithodesmiophycidae</taxon>
        <taxon>Lithodesmiales</taxon>
        <taxon>Lithodesmiaceae</taxon>
        <taxon>Ditylum</taxon>
    </lineage>
</organism>
<evidence type="ECO:0000256" key="2">
    <source>
        <dbReference type="ARBA" id="ARBA00022737"/>
    </source>
</evidence>
<feature type="transmembrane region" description="Helical" evidence="4">
    <location>
        <begin position="222"/>
        <end position="242"/>
    </location>
</feature>
<feature type="transmembrane region" description="Helical" evidence="4">
    <location>
        <begin position="45"/>
        <end position="63"/>
    </location>
</feature>
<reference evidence="5" key="1">
    <citation type="submission" date="2021-01" db="EMBL/GenBank/DDBJ databases">
        <authorList>
            <person name="Corre E."/>
            <person name="Pelletier E."/>
            <person name="Niang G."/>
            <person name="Scheremetjew M."/>
            <person name="Finn R."/>
            <person name="Kale V."/>
            <person name="Holt S."/>
            <person name="Cochrane G."/>
            <person name="Meng A."/>
            <person name="Brown T."/>
            <person name="Cohen L."/>
        </authorList>
    </citation>
    <scope>NUCLEOTIDE SEQUENCE</scope>
    <source>
        <strain evidence="5">GSO104</strain>
    </source>
</reference>
<keyword evidence="1" id="KW-0813">Transport</keyword>
<dbReference type="PIRSF" id="PIRSF023381">
    <property type="entry name" value="MannP-dilichol_defect-1p"/>
    <property type="match status" value="1"/>
</dbReference>
<dbReference type="Gene3D" id="1.20.1280.290">
    <property type="match status" value="1"/>
</dbReference>
<feature type="transmembrane region" description="Helical" evidence="4">
    <location>
        <begin position="111"/>
        <end position="127"/>
    </location>
</feature>
<dbReference type="EMBL" id="HBNS01000477">
    <property type="protein sequence ID" value="CAE4578520.1"/>
    <property type="molecule type" value="Transcribed_RNA"/>
</dbReference>
<accession>A0A6S9F6Q6</accession>
<dbReference type="InterPro" id="IPR016817">
    <property type="entry name" value="MannP-dilichol_defect-1"/>
</dbReference>
<dbReference type="GO" id="GO:0016020">
    <property type="term" value="C:membrane"/>
    <property type="evidence" value="ECO:0007669"/>
    <property type="project" value="UniProtKB-SubCell"/>
</dbReference>
<feature type="transmembrane region" description="Helical" evidence="4">
    <location>
        <begin position="139"/>
        <end position="156"/>
    </location>
</feature>
<evidence type="ECO:0000313" key="5">
    <source>
        <dbReference type="EMBL" id="CAE4578520.1"/>
    </source>
</evidence>
<evidence type="ECO:0000256" key="4">
    <source>
        <dbReference type="SAM" id="Phobius"/>
    </source>
</evidence>
<gene>
    <name evidence="5" type="ORF">DBRI00130_LOCUS379</name>
</gene>
<comment type="subcellular location">
    <subcellularLocation>
        <location evidence="3">Membrane</location>
        <topology evidence="3">Multi-pass membrane protein</topology>
    </subcellularLocation>
</comment>
<evidence type="ECO:0000256" key="1">
    <source>
        <dbReference type="ARBA" id="ARBA00022448"/>
    </source>
</evidence>
<keyword evidence="3 4" id="KW-0812">Transmembrane</keyword>
<dbReference type="AlphaFoldDB" id="A0A6S9F6Q6"/>
<keyword evidence="3 4" id="KW-0472">Membrane</keyword>
<evidence type="ECO:0000256" key="3">
    <source>
        <dbReference type="PIRNR" id="PIRNR023381"/>
    </source>
</evidence>
<keyword evidence="2" id="KW-0677">Repeat</keyword>
<dbReference type="PANTHER" id="PTHR12226:SF2">
    <property type="entry name" value="MANNOSE-P-DOLICHOL UTILIZATION DEFECT 1 PROTEIN"/>
    <property type="match status" value="1"/>
</dbReference>